<comment type="caution">
    <text evidence="2">The sequence shown here is derived from an EMBL/GenBank/DDBJ whole genome shotgun (WGS) entry which is preliminary data.</text>
</comment>
<sequence>MNLNETVRKLIQNAPEILVIAAAASLIAQLLLGLTSTFMVARQGGGMAFFQTLGILATVIFQPAMILGVAAIAAYLRDGHWGKRG</sequence>
<protein>
    <submittedName>
        <fullName evidence="2">Uncharacterized protein</fullName>
    </submittedName>
</protein>
<evidence type="ECO:0000313" key="3">
    <source>
        <dbReference type="Proteomes" id="UP001597213"/>
    </source>
</evidence>
<keyword evidence="1" id="KW-1133">Transmembrane helix</keyword>
<keyword evidence="3" id="KW-1185">Reference proteome</keyword>
<dbReference type="RefSeq" id="WP_379139851.1">
    <property type="nucleotide sequence ID" value="NZ_JBHUEN010000006.1"/>
</dbReference>
<dbReference type="Proteomes" id="UP001597213">
    <property type="component" value="Unassembled WGS sequence"/>
</dbReference>
<keyword evidence="1" id="KW-0472">Membrane</keyword>
<keyword evidence="1" id="KW-0812">Transmembrane</keyword>
<gene>
    <name evidence="2" type="ORF">ACFSCT_02435</name>
</gene>
<name>A0ABW4R2W4_9RHOB</name>
<feature type="transmembrane region" description="Helical" evidence="1">
    <location>
        <begin position="53"/>
        <end position="76"/>
    </location>
</feature>
<proteinExistence type="predicted"/>
<accession>A0ABW4R2W4</accession>
<evidence type="ECO:0000256" key="1">
    <source>
        <dbReference type="SAM" id="Phobius"/>
    </source>
</evidence>
<dbReference type="EMBL" id="JBHUEN010000006">
    <property type="protein sequence ID" value="MFD1880571.1"/>
    <property type="molecule type" value="Genomic_DNA"/>
</dbReference>
<organism evidence="2 3">
    <name type="scientific">Paracoccus pacificus</name>
    <dbReference type="NCBI Taxonomy" id="1463598"/>
    <lineage>
        <taxon>Bacteria</taxon>
        <taxon>Pseudomonadati</taxon>
        <taxon>Pseudomonadota</taxon>
        <taxon>Alphaproteobacteria</taxon>
        <taxon>Rhodobacterales</taxon>
        <taxon>Paracoccaceae</taxon>
        <taxon>Paracoccus</taxon>
    </lineage>
</organism>
<feature type="transmembrane region" description="Helical" evidence="1">
    <location>
        <begin position="17"/>
        <end position="41"/>
    </location>
</feature>
<evidence type="ECO:0000313" key="2">
    <source>
        <dbReference type="EMBL" id="MFD1880571.1"/>
    </source>
</evidence>
<reference evidence="3" key="1">
    <citation type="journal article" date="2019" name="Int. J. Syst. Evol. Microbiol.">
        <title>The Global Catalogue of Microorganisms (GCM) 10K type strain sequencing project: providing services to taxonomists for standard genome sequencing and annotation.</title>
        <authorList>
            <consortium name="The Broad Institute Genomics Platform"/>
            <consortium name="The Broad Institute Genome Sequencing Center for Infectious Disease"/>
            <person name="Wu L."/>
            <person name="Ma J."/>
        </authorList>
    </citation>
    <scope>NUCLEOTIDE SEQUENCE [LARGE SCALE GENOMIC DNA]</scope>
    <source>
        <strain evidence="3">CCUG 56029</strain>
    </source>
</reference>